<feature type="transmembrane region" description="Helical" evidence="1">
    <location>
        <begin position="15"/>
        <end position="34"/>
    </location>
</feature>
<feature type="transmembrane region" description="Helical" evidence="1">
    <location>
        <begin position="61"/>
        <end position="79"/>
    </location>
</feature>
<keyword evidence="1" id="KW-1133">Transmembrane helix</keyword>
<feature type="transmembrane region" description="Helical" evidence="1">
    <location>
        <begin position="99"/>
        <end position="119"/>
    </location>
</feature>
<dbReference type="AlphaFoldDB" id="A0A4Z1PS68"/>
<dbReference type="EMBL" id="SNSC02000003">
    <property type="protein sequence ID" value="TID25664.1"/>
    <property type="molecule type" value="Genomic_DNA"/>
</dbReference>
<evidence type="ECO:0000313" key="3">
    <source>
        <dbReference type="Proteomes" id="UP000298493"/>
    </source>
</evidence>
<evidence type="ECO:0000313" key="2">
    <source>
        <dbReference type="EMBL" id="TID25664.1"/>
    </source>
</evidence>
<keyword evidence="1" id="KW-0472">Membrane</keyword>
<gene>
    <name evidence="2" type="ORF">E6O75_ATG03527</name>
</gene>
<keyword evidence="3" id="KW-1185">Reference proteome</keyword>
<sequence length="134" mass="15228">METQLTTQALNHGSFLFLSLIIYSTISTPLILLIHKYRIPPRNPPNNAPLRQQIHYKIHNNSWIFPILSAIIGLIYMDSYVYDTMFGIPSSKWSKAGKLFNFCCGVVVVLGYFIGVRAFHRNASRVRDQVQVGG</sequence>
<keyword evidence="1" id="KW-0812">Transmembrane</keyword>
<comment type="caution">
    <text evidence="2">The sequence shown here is derived from an EMBL/GenBank/DDBJ whole genome shotgun (WGS) entry which is preliminary data.</text>
</comment>
<organism evidence="2 3">
    <name type="scientific">Venturia nashicola</name>
    <dbReference type="NCBI Taxonomy" id="86259"/>
    <lineage>
        <taxon>Eukaryota</taxon>
        <taxon>Fungi</taxon>
        <taxon>Dikarya</taxon>
        <taxon>Ascomycota</taxon>
        <taxon>Pezizomycotina</taxon>
        <taxon>Dothideomycetes</taxon>
        <taxon>Pleosporomycetidae</taxon>
        <taxon>Venturiales</taxon>
        <taxon>Venturiaceae</taxon>
        <taxon>Venturia</taxon>
    </lineage>
</organism>
<name>A0A4Z1PS68_9PEZI</name>
<dbReference type="Proteomes" id="UP000298493">
    <property type="component" value="Unassembled WGS sequence"/>
</dbReference>
<evidence type="ECO:0000256" key="1">
    <source>
        <dbReference type="SAM" id="Phobius"/>
    </source>
</evidence>
<reference evidence="2 3" key="1">
    <citation type="submission" date="2019-04" db="EMBL/GenBank/DDBJ databases">
        <title>High contiguity whole genome sequence and gene annotation resource for two Venturia nashicola isolates.</title>
        <authorList>
            <person name="Prokchorchik M."/>
            <person name="Won K."/>
            <person name="Lee Y."/>
            <person name="Choi E.D."/>
            <person name="Segonzac C."/>
            <person name="Sohn K.H."/>
        </authorList>
    </citation>
    <scope>NUCLEOTIDE SEQUENCE [LARGE SCALE GENOMIC DNA]</scope>
    <source>
        <strain evidence="2 3">PRI2</strain>
    </source>
</reference>
<accession>A0A4Z1PS68</accession>
<protein>
    <submittedName>
        <fullName evidence="2">Uncharacterized protein</fullName>
    </submittedName>
</protein>
<proteinExistence type="predicted"/>